<reference evidence="2" key="2">
    <citation type="submission" date="2020-09" db="EMBL/GenBank/DDBJ databases">
        <authorList>
            <person name="Sun Q."/>
            <person name="Zhou Y."/>
        </authorList>
    </citation>
    <scope>NUCLEOTIDE SEQUENCE</scope>
    <source>
        <strain evidence="2">CGMCC 1.16134</strain>
    </source>
</reference>
<dbReference type="RefSeq" id="WP_189029231.1">
    <property type="nucleotide sequence ID" value="NZ_BMKR01000024.1"/>
</dbReference>
<feature type="transmembrane region" description="Helical" evidence="1">
    <location>
        <begin position="93"/>
        <end position="119"/>
    </location>
</feature>
<accession>A0A917FNZ0</accession>
<keyword evidence="1" id="KW-0472">Membrane</keyword>
<name>A0A917FNZ0_9BACL</name>
<reference evidence="2" key="1">
    <citation type="journal article" date="2014" name="Int. J. Syst. Evol. Microbiol.">
        <title>Complete genome sequence of Corynebacterium casei LMG S-19264T (=DSM 44701T), isolated from a smear-ripened cheese.</title>
        <authorList>
            <consortium name="US DOE Joint Genome Institute (JGI-PGF)"/>
            <person name="Walter F."/>
            <person name="Albersmeier A."/>
            <person name="Kalinowski J."/>
            <person name="Ruckert C."/>
        </authorList>
    </citation>
    <scope>NUCLEOTIDE SEQUENCE</scope>
    <source>
        <strain evidence="2">CGMCC 1.16134</strain>
    </source>
</reference>
<dbReference type="PANTHER" id="PTHR41307">
    <property type="entry name" value="MEMBRANE PROTEIN-RELATED"/>
    <property type="match status" value="1"/>
</dbReference>
<keyword evidence="3" id="KW-1185">Reference proteome</keyword>
<dbReference type="Pfam" id="PF06570">
    <property type="entry name" value="DUF1129"/>
    <property type="match status" value="1"/>
</dbReference>
<dbReference type="InterPro" id="IPR009214">
    <property type="entry name" value="DUF1129"/>
</dbReference>
<protein>
    <recommendedName>
        <fullName evidence="4">DUF1129 family protein</fullName>
    </recommendedName>
</protein>
<evidence type="ECO:0008006" key="4">
    <source>
        <dbReference type="Google" id="ProtNLM"/>
    </source>
</evidence>
<evidence type="ECO:0000313" key="2">
    <source>
        <dbReference type="EMBL" id="GGF96682.1"/>
    </source>
</evidence>
<evidence type="ECO:0000256" key="1">
    <source>
        <dbReference type="SAM" id="Phobius"/>
    </source>
</evidence>
<dbReference type="SUPFAM" id="SSF158560">
    <property type="entry name" value="BH3980-like"/>
    <property type="match status" value="1"/>
</dbReference>
<dbReference type="EMBL" id="BMKR01000024">
    <property type="protein sequence ID" value="GGF96682.1"/>
    <property type="molecule type" value="Genomic_DNA"/>
</dbReference>
<comment type="caution">
    <text evidence="2">The sequence shown here is derived from an EMBL/GenBank/DDBJ whole genome shotgun (WGS) entry which is preliminary data.</text>
</comment>
<organism evidence="2 3">
    <name type="scientific">Paenibacillus albidus</name>
    <dbReference type="NCBI Taxonomy" id="2041023"/>
    <lineage>
        <taxon>Bacteria</taxon>
        <taxon>Bacillati</taxon>
        <taxon>Bacillota</taxon>
        <taxon>Bacilli</taxon>
        <taxon>Bacillales</taxon>
        <taxon>Paenibacillaceae</taxon>
        <taxon>Paenibacillus</taxon>
    </lineage>
</organism>
<keyword evidence="1" id="KW-0812">Transmembrane</keyword>
<feature type="transmembrane region" description="Helical" evidence="1">
    <location>
        <begin position="125"/>
        <end position="149"/>
    </location>
</feature>
<dbReference type="PANTHER" id="PTHR41307:SF1">
    <property type="entry name" value="MEMBRANE PROTEIN"/>
    <property type="match status" value="1"/>
</dbReference>
<dbReference type="Gene3D" id="1.10.1900.10">
    <property type="entry name" value="c-terminal domain of poly(a) binding protein"/>
    <property type="match status" value="1"/>
</dbReference>
<keyword evidence="1" id="KW-1133">Transmembrane helix</keyword>
<evidence type="ECO:0000313" key="3">
    <source>
        <dbReference type="Proteomes" id="UP000637643"/>
    </source>
</evidence>
<sequence length="220" mass="24571">MKVKDMIRENNRLREQLTPSNRSYLEDMILALRDSPVDALRTEELLLEAAKLLLQAQEKGKSAQEIFGEDPESYFQQIISSAPVRPPRSKLNYYLMIPWAALTCLFGILSIGGLIMLWSSGTAGIFGQISLFTLIAVGAGSVILVEMLMKWLSSLSEDDKPYPKPFDIKRLGSYIVIAIIAVFAGRYLDTLLPVIPISPWVSLALFIVGVVGLKFIFFKK</sequence>
<dbReference type="AlphaFoldDB" id="A0A917FNZ0"/>
<proteinExistence type="predicted"/>
<feature type="transmembrane region" description="Helical" evidence="1">
    <location>
        <begin position="170"/>
        <end position="188"/>
    </location>
</feature>
<gene>
    <name evidence="2" type="ORF">GCM10010912_46830</name>
</gene>
<feature type="transmembrane region" description="Helical" evidence="1">
    <location>
        <begin position="200"/>
        <end position="218"/>
    </location>
</feature>
<dbReference type="Proteomes" id="UP000637643">
    <property type="component" value="Unassembled WGS sequence"/>
</dbReference>